<reference evidence="4" key="1">
    <citation type="submission" date="2017-05" db="EMBL/GenBank/DDBJ databases">
        <authorList>
            <person name="Macchi M."/>
            <person name="Festa S."/>
            <person name="Coppotelli B.M."/>
            <person name="Morelli I.S."/>
        </authorList>
    </citation>
    <scope>NUCLEOTIDE SEQUENCE [LARGE SCALE GENOMIC DNA]</scope>
    <source>
        <strain evidence="4">I</strain>
    </source>
</reference>
<gene>
    <name evidence="3" type="ORF">BWR60_08865</name>
</gene>
<dbReference type="AlphaFoldDB" id="A0A211ZQY2"/>
<dbReference type="InterPro" id="IPR018968">
    <property type="entry name" value="Phasin"/>
</dbReference>
<evidence type="ECO:0000313" key="3">
    <source>
        <dbReference type="EMBL" id="OWJ67507.1"/>
    </source>
</evidence>
<sequence length="221" mass="23332">MLHCTKNVDRSNRSAHKGGMLQCSMAGRRPGRRQTAASIMEPLVMTTAKSRAGATKIAAVDANIETVRDTVNDTVKATQATVEKNVAQGLALSKDQFEKATQAATKGFDDLVAFAKGNVDAVFASASVFAQGTEQLTRAWFALQHGAAEQAAEATRSLFAAKTLREVVDLQSTYSKTAFDGFVAESSKLSELGLKVTNDAVAPIAARVNVAVETLSKPIAA</sequence>
<feature type="region of interest" description="Disordered" evidence="1">
    <location>
        <begin position="1"/>
        <end position="34"/>
    </location>
</feature>
<dbReference type="Proteomes" id="UP000196655">
    <property type="component" value="Unassembled WGS sequence"/>
</dbReference>
<name>A0A211ZQY2_9PROT</name>
<feature type="domain" description="Phasin" evidence="2">
    <location>
        <begin position="110"/>
        <end position="208"/>
    </location>
</feature>
<comment type="caution">
    <text evidence="3">The sequence shown here is derived from an EMBL/GenBank/DDBJ whole genome shotgun (WGS) entry which is preliminary data.</text>
</comment>
<dbReference type="Pfam" id="PF09361">
    <property type="entry name" value="Phasin_2"/>
    <property type="match status" value="1"/>
</dbReference>
<organism evidence="3 4">
    <name type="scientific">Inquilinus limosus</name>
    <dbReference type="NCBI Taxonomy" id="171674"/>
    <lineage>
        <taxon>Bacteria</taxon>
        <taxon>Pseudomonadati</taxon>
        <taxon>Pseudomonadota</taxon>
        <taxon>Alphaproteobacteria</taxon>
        <taxon>Rhodospirillales</taxon>
        <taxon>Rhodospirillaceae</taxon>
        <taxon>Inquilinus</taxon>
    </lineage>
</organism>
<evidence type="ECO:0000259" key="2">
    <source>
        <dbReference type="Pfam" id="PF09361"/>
    </source>
</evidence>
<proteinExistence type="predicted"/>
<feature type="compositionally biased region" description="Basic and acidic residues" evidence="1">
    <location>
        <begin position="1"/>
        <end position="12"/>
    </location>
</feature>
<dbReference type="NCBIfam" id="TIGR01841">
    <property type="entry name" value="phasin"/>
    <property type="match status" value="1"/>
</dbReference>
<accession>A0A211ZQY2</accession>
<evidence type="ECO:0000256" key="1">
    <source>
        <dbReference type="SAM" id="MobiDB-lite"/>
    </source>
</evidence>
<keyword evidence="4" id="KW-1185">Reference proteome</keyword>
<dbReference type="EMBL" id="NHON01000012">
    <property type="protein sequence ID" value="OWJ67507.1"/>
    <property type="molecule type" value="Genomic_DNA"/>
</dbReference>
<dbReference type="InterPro" id="IPR010127">
    <property type="entry name" value="Phasin_subfam-1"/>
</dbReference>
<evidence type="ECO:0000313" key="4">
    <source>
        <dbReference type="Proteomes" id="UP000196655"/>
    </source>
</evidence>
<protein>
    <recommendedName>
        <fullName evidence="2">Phasin domain-containing protein</fullName>
    </recommendedName>
</protein>
<dbReference type="STRING" id="1122125.GCA_000423185_00254"/>